<dbReference type="AlphaFoldDB" id="A0A941EK16"/>
<keyword evidence="13" id="KW-1185">Reference proteome</keyword>
<sequence length="250" mass="25880">MSRLPGPVLRHLAALRAMLVFTVICGVAYPLVMTGIGQVAFKNQADGSLITNSKGQVIGSKLLCQTFVSSSAAETALNKKDEVTGYADPINKYFQSRPTFAIDSTAGGYTIQLADGCNYAASGSNNLGPNDPTLTKLIGLMRTNMAAFDSAGGTTVTAAQVATDAVTESGSGEEPYITPENADQQAARIADARGITVDQVEALIKANTSGRDIGILGEPAVNTTTLNIALDQKYPSSDTSTTAFTTGATS</sequence>
<dbReference type="Pfam" id="PF02669">
    <property type="entry name" value="KdpC"/>
    <property type="match status" value="1"/>
</dbReference>
<protein>
    <recommendedName>
        <fullName evidence="11">Potassium-transporting ATPase KdpC subunit</fullName>
    </recommendedName>
    <alternativeName>
        <fullName evidence="11">ATP phosphohydrolase [potassium-transporting] C chain</fullName>
    </alternativeName>
    <alternativeName>
        <fullName evidence="11">Potassium-binding and translocating subunit C</fullName>
    </alternativeName>
    <alternativeName>
        <fullName evidence="11">Potassium-translocating ATPase C chain</fullName>
    </alternativeName>
</protein>
<dbReference type="InterPro" id="IPR003820">
    <property type="entry name" value="KdpC"/>
</dbReference>
<dbReference type="RefSeq" id="WP_212527518.1">
    <property type="nucleotide sequence ID" value="NZ_JAGSOG010000020.1"/>
</dbReference>
<name>A0A941EK16_9ACTN</name>
<dbReference type="PANTHER" id="PTHR30042:SF2">
    <property type="entry name" value="POTASSIUM-TRANSPORTING ATPASE KDPC SUBUNIT"/>
    <property type="match status" value="1"/>
</dbReference>
<keyword evidence="1 11" id="KW-0813">Transport</keyword>
<organism evidence="12 13">
    <name type="scientific">Actinospica durhamensis</name>
    <dbReference type="NCBI Taxonomy" id="1508375"/>
    <lineage>
        <taxon>Bacteria</taxon>
        <taxon>Bacillati</taxon>
        <taxon>Actinomycetota</taxon>
        <taxon>Actinomycetes</taxon>
        <taxon>Catenulisporales</taxon>
        <taxon>Actinospicaceae</taxon>
        <taxon>Actinospica</taxon>
    </lineage>
</organism>
<accession>A0A941EK16</accession>
<keyword evidence="9 11" id="KW-0406">Ion transport</keyword>
<comment type="subcellular location">
    <subcellularLocation>
        <location evidence="11">Cell membrane</location>
        <topology evidence="11">Single-pass membrane protein</topology>
    </subcellularLocation>
</comment>
<evidence type="ECO:0000256" key="10">
    <source>
        <dbReference type="ARBA" id="ARBA00023136"/>
    </source>
</evidence>
<evidence type="ECO:0000256" key="8">
    <source>
        <dbReference type="ARBA" id="ARBA00022989"/>
    </source>
</evidence>
<dbReference type="GO" id="GO:0005524">
    <property type="term" value="F:ATP binding"/>
    <property type="evidence" value="ECO:0007669"/>
    <property type="project" value="UniProtKB-UniRule"/>
</dbReference>
<keyword evidence="5 11" id="KW-0547">Nucleotide-binding</keyword>
<comment type="function">
    <text evidence="11">Part of the high-affinity ATP-driven potassium transport (or Kdp) system, which catalyzes the hydrolysis of ATP coupled with the electrogenic transport of potassium into the cytoplasm. This subunit acts as a catalytic chaperone that increases the ATP-binding affinity of the ATP-hydrolyzing subunit KdpB by the formation of a transient KdpB/KdpC/ATP ternary complex.</text>
</comment>
<proteinExistence type="inferred from homology"/>
<comment type="caution">
    <text evidence="12">The sequence shown here is derived from an EMBL/GenBank/DDBJ whole genome shotgun (WGS) entry which is preliminary data.</text>
</comment>
<dbReference type="PANTHER" id="PTHR30042">
    <property type="entry name" value="POTASSIUM-TRANSPORTING ATPASE C CHAIN"/>
    <property type="match status" value="1"/>
</dbReference>
<evidence type="ECO:0000256" key="2">
    <source>
        <dbReference type="ARBA" id="ARBA00022475"/>
    </source>
</evidence>
<comment type="similarity">
    <text evidence="11">Belongs to the KdpC family.</text>
</comment>
<evidence type="ECO:0000256" key="7">
    <source>
        <dbReference type="ARBA" id="ARBA00022958"/>
    </source>
</evidence>
<evidence type="ECO:0000313" key="13">
    <source>
        <dbReference type="Proteomes" id="UP000675781"/>
    </source>
</evidence>
<keyword evidence="6 11" id="KW-0067">ATP-binding</keyword>
<dbReference type="GO" id="GO:0005886">
    <property type="term" value="C:plasma membrane"/>
    <property type="evidence" value="ECO:0007669"/>
    <property type="project" value="UniProtKB-SubCell"/>
</dbReference>
<keyword evidence="7 11" id="KW-0630">Potassium</keyword>
<evidence type="ECO:0000256" key="3">
    <source>
        <dbReference type="ARBA" id="ARBA00022538"/>
    </source>
</evidence>
<evidence type="ECO:0000313" key="12">
    <source>
        <dbReference type="EMBL" id="MBR7832997.1"/>
    </source>
</evidence>
<feature type="transmembrane region" description="Helical" evidence="11">
    <location>
        <begin position="12"/>
        <end position="32"/>
    </location>
</feature>
<dbReference type="EMBL" id="JAGSOG010000020">
    <property type="protein sequence ID" value="MBR7832997.1"/>
    <property type="molecule type" value="Genomic_DNA"/>
</dbReference>
<evidence type="ECO:0000256" key="4">
    <source>
        <dbReference type="ARBA" id="ARBA00022692"/>
    </source>
</evidence>
<keyword evidence="10 11" id="KW-0472">Membrane</keyword>
<evidence type="ECO:0000256" key="11">
    <source>
        <dbReference type="HAMAP-Rule" id="MF_00276"/>
    </source>
</evidence>
<keyword evidence="2 11" id="KW-1003">Cell membrane</keyword>
<evidence type="ECO:0000256" key="6">
    <source>
        <dbReference type="ARBA" id="ARBA00022840"/>
    </source>
</evidence>
<keyword evidence="8 11" id="KW-1133">Transmembrane helix</keyword>
<reference evidence="12" key="1">
    <citation type="submission" date="2021-04" db="EMBL/GenBank/DDBJ databases">
        <title>Genome based classification of Actinospica acidithermotolerans sp. nov., an actinobacterium isolated from an Indonesian hot spring.</title>
        <authorList>
            <person name="Kusuma A.B."/>
            <person name="Putra K.E."/>
            <person name="Nafisah S."/>
            <person name="Loh J."/>
            <person name="Nouioui I."/>
            <person name="Goodfellow M."/>
        </authorList>
    </citation>
    <scope>NUCLEOTIDE SEQUENCE</scope>
    <source>
        <strain evidence="12">CSCA 57</strain>
    </source>
</reference>
<keyword evidence="4 11" id="KW-0812">Transmembrane</keyword>
<dbReference type="HAMAP" id="MF_00276">
    <property type="entry name" value="KdpC"/>
    <property type="match status" value="1"/>
</dbReference>
<evidence type="ECO:0000256" key="1">
    <source>
        <dbReference type="ARBA" id="ARBA00022448"/>
    </source>
</evidence>
<keyword evidence="3 11" id="KW-0633">Potassium transport</keyword>
<evidence type="ECO:0000256" key="9">
    <source>
        <dbReference type="ARBA" id="ARBA00023065"/>
    </source>
</evidence>
<evidence type="ECO:0000256" key="5">
    <source>
        <dbReference type="ARBA" id="ARBA00022741"/>
    </source>
</evidence>
<dbReference type="GO" id="GO:0008556">
    <property type="term" value="F:P-type potassium transmembrane transporter activity"/>
    <property type="evidence" value="ECO:0007669"/>
    <property type="project" value="InterPro"/>
</dbReference>
<dbReference type="Proteomes" id="UP000675781">
    <property type="component" value="Unassembled WGS sequence"/>
</dbReference>
<gene>
    <name evidence="11" type="primary">kdpC</name>
    <name evidence="12" type="ORF">KDL01_06970</name>
</gene>
<comment type="subunit">
    <text evidence="11">The system is composed of three essential subunits: KdpA, KdpB and KdpC.</text>
</comment>